<feature type="non-terminal residue" evidence="2">
    <location>
        <position position="85"/>
    </location>
</feature>
<name>A0A8T1TN81_9STRA</name>
<dbReference type="AlphaFoldDB" id="A0A8T1TN81"/>
<dbReference type="OrthoDB" id="10624874at2759"/>
<gene>
    <name evidence="2" type="ORF">JG687_00017858</name>
</gene>
<dbReference type="Proteomes" id="UP000688947">
    <property type="component" value="Unassembled WGS sequence"/>
</dbReference>
<evidence type="ECO:0000256" key="1">
    <source>
        <dbReference type="SAM" id="MobiDB-lite"/>
    </source>
</evidence>
<evidence type="ECO:0000313" key="3">
    <source>
        <dbReference type="Proteomes" id="UP000688947"/>
    </source>
</evidence>
<accession>A0A8T1TN81</accession>
<proteinExistence type="predicted"/>
<sequence length="85" mass="10108">ELDIERKRELNRLRQRRFQARRRARRLHDEQVARNTFSGWVTAAVSRRDTDTNGKSVQDVRMTSPVPSVRRLTNRARKYANSQSK</sequence>
<comment type="caution">
    <text evidence="2">The sequence shown here is derived from an EMBL/GenBank/DDBJ whole genome shotgun (WGS) entry which is preliminary data.</text>
</comment>
<evidence type="ECO:0000313" key="2">
    <source>
        <dbReference type="EMBL" id="KAG6944462.1"/>
    </source>
</evidence>
<protein>
    <submittedName>
        <fullName evidence="2">Uncharacterized protein</fullName>
    </submittedName>
</protein>
<feature type="region of interest" description="Disordered" evidence="1">
    <location>
        <begin position="47"/>
        <end position="85"/>
    </location>
</feature>
<organism evidence="2 3">
    <name type="scientific">Phytophthora cactorum</name>
    <dbReference type="NCBI Taxonomy" id="29920"/>
    <lineage>
        <taxon>Eukaryota</taxon>
        <taxon>Sar</taxon>
        <taxon>Stramenopiles</taxon>
        <taxon>Oomycota</taxon>
        <taxon>Peronosporomycetes</taxon>
        <taxon>Peronosporales</taxon>
        <taxon>Peronosporaceae</taxon>
        <taxon>Phytophthora</taxon>
    </lineage>
</organism>
<reference evidence="2" key="1">
    <citation type="submission" date="2021-01" db="EMBL/GenBank/DDBJ databases">
        <title>Phytophthora aleatoria, a newly-described species from Pinus radiata is distinct from Phytophthora cactorum isolates based on comparative genomics.</title>
        <authorList>
            <person name="Mcdougal R."/>
            <person name="Panda P."/>
            <person name="Williams N."/>
            <person name="Studholme D.J."/>
        </authorList>
    </citation>
    <scope>NUCLEOTIDE SEQUENCE</scope>
    <source>
        <strain evidence="2">NZFS 3830</strain>
    </source>
</reference>
<dbReference type="EMBL" id="JAENGZ010002223">
    <property type="protein sequence ID" value="KAG6944462.1"/>
    <property type="molecule type" value="Genomic_DNA"/>
</dbReference>
<feature type="non-terminal residue" evidence="2">
    <location>
        <position position="1"/>
    </location>
</feature>